<dbReference type="EMBL" id="UETB01000004">
    <property type="protein sequence ID" value="SSA40664.1"/>
    <property type="molecule type" value="Genomic_DNA"/>
</dbReference>
<dbReference type="InterPro" id="IPR006311">
    <property type="entry name" value="TAT_signal"/>
</dbReference>
<dbReference type="InterPro" id="IPR008254">
    <property type="entry name" value="Flavodoxin/NO_synth"/>
</dbReference>
<gene>
    <name evidence="3" type="ORF">SAMN05216184_104225</name>
</gene>
<dbReference type="InterPro" id="IPR029039">
    <property type="entry name" value="Flavoprotein-like_sf"/>
</dbReference>
<evidence type="ECO:0000256" key="1">
    <source>
        <dbReference type="SAM" id="SignalP"/>
    </source>
</evidence>
<reference evidence="3 4" key="1">
    <citation type="submission" date="2016-10" db="EMBL/GenBank/DDBJ databases">
        <authorList>
            <person name="Cai Z."/>
        </authorList>
    </citation>
    <scope>NUCLEOTIDE SEQUENCE [LARGE SCALE GENOMIC DNA]</scope>
    <source>
        <strain evidence="3 4">CGMCC 1.10826</strain>
    </source>
</reference>
<evidence type="ECO:0000313" key="4">
    <source>
        <dbReference type="Proteomes" id="UP000250222"/>
    </source>
</evidence>
<dbReference type="PANTHER" id="PTHR39201:SF1">
    <property type="entry name" value="FLAVODOXIN-LIKE DOMAIN-CONTAINING PROTEIN"/>
    <property type="match status" value="1"/>
</dbReference>
<proteinExistence type="predicted"/>
<dbReference type="GO" id="GO:0010181">
    <property type="term" value="F:FMN binding"/>
    <property type="evidence" value="ECO:0007669"/>
    <property type="project" value="InterPro"/>
</dbReference>
<organism evidence="3 4">
    <name type="scientific">Georgenia satyanarayanai</name>
    <dbReference type="NCBI Taxonomy" id="860221"/>
    <lineage>
        <taxon>Bacteria</taxon>
        <taxon>Bacillati</taxon>
        <taxon>Actinomycetota</taxon>
        <taxon>Actinomycetes</taxon>
        <taxon>Micrococcales</taxon>
        <taxon>Bogoriellaceae</taxon>
        <taxon>Georgenia</taxon>
    </lineage>
</organism>
<protein>
    <submittedName>
        <fullName evidence="3">Flavodoxin</fullName>
    </submittedName>
</protein>
<dbReference type="Proteomes" id="UP000250222">
    <property type="component" value="Unassembled WGS sequence"/>
</dbReference>
<evidence type="ECO:0000259" key="2">
    <source>
        <dbReference type="Pfam" id="PF12682"/>
    </source>
</evidence>
<accession>A0A2Y9A848</accession>
<dbReference type="AlphaFoldDB" id="A0A2Y9A848"/>
<dbReference type="PROSITE" id="PS51318">
    <property type="entry name" value="TAT"/>
    <property type="match status" value="1"/>
</dbReference>
<feature type="chain" id="PRO_5038597553" evidence="1">
    <location>
        <begin position="28"/>
        <end position="223"/>
    </location>
</feature>
<evidence type="ECO:0000313" key="3">
    <source>
        <dbReference type="EMBL" id="SSA40664.1"/>
    </source>
</evidence>
<dbReference type="Pfam" id="PF12682">
    <property type="entry name" value="Flavodoxin_4"/>
    <property type="match status" value="1"/>
</dbReference>
<name>A0A2Y9A848_9MICO</name>
<sequence length="223" mass="24216">MTARSTSRRTFLRAGLALGGATLLTVAGCMSQDTAPSPQPSAVTPRPRTNTGTLLVYFCRPGENYWYGGRRDLEVGNTEVLATMIADRVDCETYRIEAADPYSADYEATVARNVREQEQDARPAIASPRPDVSRYETVILASPIWNVRPPMILSTFVESVPLEGKRVLPVTTHAMSGLGRSVDVYTELTVGASIGEGLAVRGEEVTHAASQVEQWLRGVTLMA</sequence>
<keyword evidence="4" id="KW-1185">Reference proteome</keyword>
<dbReference type="OrthoDB" id="9806505at2"/>
<dbReference type="SUPFAM" id="SSF52218">
    <property type="entry name" value="Flavoproteins"/>
    <property type="match status" value="1"/>
</dbReference>
<dbReference type="PROSITE" id="PS51257">
    <property type="entry name" value="PROKAR_LIPOPROTEIN"/>
    <property type="match status" value="1"/>
</dbReference>
<dbReference type="Gene3D" id="3.40.50.360">
    <property type="match status" value="1"/>
</dbReference>
<feature type="domain" description="Flavodoxin-like" evidence="2">
    <location>
        <begin position="76"/>
        <end position="203"/>
    </location>
</feature>
<feature type="signal peptide" evidence="1">
    <location>
        <begin position="1"/>
        <end position="27"/>
    </location>
</feature>
<dbReference type="PANTHER" id="PTHR39201">
    <property type="entry name" value="EXPORTED PROTEIN-RELATED"/>
    <property type="match status" value="1"/>
</dbReference>
<keyword evidence="1" id="KW-0732">Signal</keyword>